<dbReference type="SUPFAM" id="SSF50729">
    <property type="entry name" value="PH domain-like"/>
    <property type="match status" value="1"/>
</dbReference>
<keyword evidence="5 9" id="KW-0805">Transcription regulation</keyword>
<feature type="compositionally biased region" description="Basic and acidic residues" evidence="10">
    <location>
        <begin position="460"/>
        <end position="515"/>
    </location>
</feature>
<proteinExistence type="inferred from homology"/>
<evidence type="ECO:0000256" key="4">
    <source>
        <dbReference type="ARBA" id="ARBA00022763"/>
    </source>
</evidence>
<dbReference type="Pfam" id="PF08512">
    <property type="entry name" value="Rttp106-like_middle"/>
    <property type="match status" value="1"/>
</dbReference>
<dbReference type="InterPro" id="IPR050454">
    <property type="entry name" value="RTT106/SSRP1_HistChap/FACT"/>
</dbReference>
<sequence length="515" mass="56660">METAPPVCDIPMEQNMSENDSVDLGNGKGTVEEARKRSLTPLQNISNNASSEEIGHHNGDDDAPPAKRAREEATDEDISPKETATVEKNLNDEKAEGNELVTLLAADGIIGVSPEGKFHAIINKEDIVLKSDDGGQEYTIPVDTIGRIFILPQEDHFFVALAIIAPVITADCSTGYVVLELPIDKEVSRFEHRIEKSEQIDDGTSGPVSGPVNEQLTEAMPKLLSSLSGLDVEKSVLESSPSMSLSVVCTYDEKPGYLFPLEDGFFFLHKYSTHIAFSHVFKADFVDSKGCDKKSDLVLTMKDSTVMKFCNIEKKDFYRLDIFGIEQRIVEGGRRLRREAANGSKLIITEEVEDSDDDDYLEDRAKVKEKEEGNESPPESDSECEPLEEYQSDVQDTTQEDVDEEVEEDEEYEEDITEEGDDQDENGQAAGNEENADKKDESGALKNTAEAGEGNVLAVVEKEREAEGSTKEGRNGEKGTENVKKQEVGGEEKDSGNVGGEKDPKEKESMELGVI</sequence>
<dbReference type="InterPro" id="IPR000969">
    <property type="entry name" value="SSRP1/POB3"/>
</dbReference>
<dbReference type="InterPro" id="IPR013719">
    <property type="entry name" value="RTT106/SPT16-like_middle_dom"/>
</dbReference>
<comment type="function">
    <text evidence="9">Component of the FACT complex, a general chromatin factor that acts to reorganize nucleosomes. The FACT complex is involved in multiple processes that require DNA as a template such as mRNA elongation, DNA replication and DNA repair. During transcription elongation the FACT complex acts as a histone chaperone that both destabilizes and restores nucleosomal structure. It facilitates the passage of RNA polymerase II and transcription by promoting the dissociation of one histone H2A-H2B dimer from the nucleosome, then subsequently promotes the reestablishment of the nucleosome following the passage of RNA polymerase II.</text>
</comment>
<dbReference type="AlphaFoldDB" id="A0A915AHI2"/>
<organism evidence="12 13">
    <name type="scientific">Parascaris univalens</name>
    <name type="common">Nematode worm</name>
    <dbReference type="NCBI Taxonomy" id="6257"/>
    <lineage>
        <taxon>Eukaryota</taxon>
        <taxon>Metazoa</taxon>
        <taxon>Ecdysozoa</taxon>
        <taxon>Nematoda</taxon>
        <taxon>Chromadorea</taxon>
        <taxon>Rhabditida</taxon>
        <taxon>Spirurina</taxon>
        <taxon>Ascaridomorpha</taxon>
        <taxon>Ascaridoidea</taxon>
        <taxon>Ascarididae</taxon>
        <taxon>Parascaris</taxon>
    </lineage>
</organism>
<dbReference type="PRINTS" id="PR00887">
    <property type="entry name" value="SSRCOGNITION"/>
</dbReference>
<evidence type="ECO:0000256" key="1">
    <source>
        <dbReference type="ARBA" id="ARBA00010060"/>
    </source>
</evidence>
<dbReference type="GO" id="GO:0035101">
    <property type="term" value="C:FACT complex"/>
    <property type="evidence" value="ECO:0007669"/>
    <property type="project" value="TreeGrafter"/>
</dbReference>
<dbReference type="Gene3D" id="2.30.29.150">
    <property type="match status" value="1"/>
</dbReference>
<name>A0A915AHI2_PARUN</name>
<evidence type="ECO:0000256" key="9">
    <source>
        <dbReference type="RuleBase" id="RU364013"/>
    </source>
</evidence>
<evidence type="ECO:0000256" key="7">
    <source>
        <dbReference type="ARBA" id="ARBA00023204"/>
    </source>
</evidence>
<keyword evidence="4 9" id="KW-0227">DNA damage</keyword>
<evidence type="ECO:0000313" key="13">
    <source>
        <dbReference type="WBParaSite" id="PgR006_g051_t02"/>
    </source>
</evidence>
<comment type="similarity">
    <text evidence="1 9">Belongs to the SSRP1 family.</text>
</comment>
<dbReference type="WBParaSite" id="PgR006_g051_t02">
    <property type="protein sequence ID" value="PgR006_g051_t02"/>
    <property type="gene ID" value="PgR006_g051"/>
</dbReference>
<accession>A0A915AHI2</accession>
<evidence type="ECO:0000256" key="3">
    <source>
        <dbReference type="ARBA" id="ARBA00022705"/>
    </source>
</evidence>
<dbReference type="PANTHER" id="PTHR45849:SF1">
    <property type="entry name" value="FACT COMPLEX SUBUNIT SSRP1"/>
    <property type="match status" value="1"/>
</dbReference>
<evidence type="ECO:0000256" key="2">
    <source>
        <dbReference type="ARBA" id="ARBA00022454"/>
    </source>
</evidence>
<evidence type="ECO:0000259" key="11">
    <source>
        <dbReference type="Pfam" id="PF08512"/>
    </source>
</evidence>
<evidence type="ECO:0000256" key="6">
    <source>
        <dbReference type="ARBA" id="ARBA00023163"/>
    </source>
</evidence>
<evidence type="ECO:0000256" key="5">
    <source>
        <dbReference type="ARBA" id="ARBA00023015"/>
    </source>
</evidence>
<keyword evidence="8 9" id="KW-0539">Nucleus</keyword>
<evidence type="ECO:0000256" key="8">
    <source>
        <dbReference type="ARBA" id="ARBA00023242"/>
    </source>
</evidence>
<keyword evidence="3 9" id="KW-0235">DNA replication</keyword>
<protein>
    <recommendedName>
        <fullName evidence="9">FACT complex subunit SSRP1</fullName>
    </recommendedName>
</protein>
<dbReference type="PANTHER" id="PTHR45849">
    <property type="entry name" value="FACT COMPLEX SUBUNIT SSRP1"/>
    <property type="match status" value="1"/>
</dbReference>
<dbReference type="Gene3D" id="2.30.29.30">
    <property type="entry name" value="Pleckstrin-homology domain (PH domain)/Phosphotyrosine-binding domain (PTB)"/>
    <property type="match status" value="1"/>
</dbReference>
<dbReference type="InterPro" id="IPR011993">
    <property type="entry name" value="PH-like_dom_sf"/>
</dbReference>
<feature type="compositionally biased region" description="Acidic residues" evidence="10">
    <location>
        <begin position="374"/>
        <end position="391"/>
    </location>
</feature>
<feature type="compositionally biased region" description="Acidic residues" evidence="10">
    <location>
        <begin position="398"/>
        <end position="425"/>
    </location>
</feature>
<keyword evidence="2 9" id="KW-0158">Chromosome</keyword>
<keyword evidence="6 9" id="KW-0804">Transcription</keyword>
<keyword evidence="12" id="KW-1185">Reference proteome</keyword>
<dbReference type="GO" id="GO:0003677">
    <property type="term" value="F:DNA binding"/>
    <property type="evidence" value="ECO:0007669"/>
    <property type="project" value="InterPro"/>
</dbReference>
<evidence type="ECO:0000256" key="10">
    <source>
        <dbReference type="SAM" id="MobiDB-lite"/>
    </source>
</evidence>
<dbReference type="GO" id="GO:0006281">
    <property type="term" value="P:DNA repair"/>
    <property type="evidence" value="ECO:0007669"/>
    <property type="project" value="UniProtKB-KW"/>
</dbReference>
<feature type="compositionally biased region" description="Basic and acidic residues" evidence="10">
    <location>
        <begin position="53"/>
        <end position="72"/>
    </location>
</feature>
<feature type="region of interest" description="Disordered" evidence="10">
    <location>
        <begin position="1"/>
        <end position="87"/>
    </location>
</feature>
<feature type="domain" description="Histone chaperone RTT106/FACT complex subunit SPT16-like middle" evidence="11">
    <location>
        <begin position="247"/>
        <end position="323"/>
    </location>
</feature>
<dbReference type="GO" id="GO:0042393">
    <property type="term" value="F:histone binding"/>
    <property type="evidence" value="ECO:0007669"/>
    <property type="project" value="TreeGrafter"/>
</dbReference>
<dbReference type="Proteomes" id="UP000887569">
    <property type="component" value="Unplaced"/>
</dbReference>
<feature type="compositionally biased region" description="Polar residues" evidence="10">
    <location>
        <begin position="40"/>
        <end position="51"/>
    </location>
</feature>
<dbReference type="GO" id="GO:0031491">
    <property type="term" value="F:nucleosome binding"/>
    <property type="evidence" value="ECO:0007669"/>
    <property type="project" value="TreeGrafter"/>
</dbReference>
<comment type="subcellular location">
    <subcellularLocation>
        <location evidence="9">Nucleus</location>
    </subcellularLocation>
    <subcellularLocation>
        <location evidence="9">Chromosome</location>
    </subcellularLocation>
</comment>
<keyword evidence="7 9" id="KW-0234">DNA repair</keyword>
<feature type="region of interest" description="Disordered" evidence="10">
    <location>
        <begin position="366"/>
        <end position="515"/>
    </location>
</feature>
<dbReference type="GO" id="GO:0006260">
    <property type="term" value="P:DNA replication"/>
    <property type="evidence" value="ECO:0007669"/>
    <property type="project" value="UniProtKB-KW"/>
</dbReference>
<evidence type="ECO:0000313" key="12">
    <source>
        <dbReference type="Proteomes" id="UP000887569"/>
    </source>
</evidence>
<reference evidence="13" key="1">
    <citation type="submission" date="2022-11" db="UniProtKB">
        <authorList>
            <consortium name="WormBaseParasite"/>
        </authorList>
    </citation>
    <scope>IDENTIFICATION</scope>
</reference>